<gene>
    <name evidence="4" type="ORF">QIS96_10060</name>
</gene>
<feature type="chain" id="PRO_5046862960" evidence="2">
    <location>
        <begin position="31"/>
        <end position="221"/>
    </location>
</feature>
<sequence length="221" mass="23648">MNSMKHTPRGSARRRIALVGGVAAGSLLLAACGNGDDNAMDGMDHGSDSTAAASEEPGKDAGASADFNDADVAFAQGMIPHHEQAIEMSQLAGTRASDPEIKKLAGQIEKAQGPEIKTLQSWLKSWGKPTEMESMPGMDHDMGDMDGMMSEQDMKDLEAAKGAKFDRAFAEMMIEHHNGAIEMAEDEKKNGKNADAKKLADAIVKSQSAEVDQFEKILDRI</sequence>
<comment type="caution">
    <text evidence="4">The sequence shown here is derived from an EMBL/GenBank/DDBJ whole genome shotgun (WGS) entry which is preliminary data.</text>
</comment>
<feature type="domain" description="DUF305" evidence="3">
    <location>
        <begin position="71"/>
        <end position="218"/>
    </location>
</feature>
<dbReference type="Pfam" id="PF03713">
    <property type="entry name" value="DUF305"/>
    <property type="match status" value="1"/>
</dbReference>
<feature type="signal peptide" evidence="2">
    <location>
        <begin position="1"/>
        <end position="30"/>
    </location>
</feature>
<evidence type="ECO:0000313" key="4">
    <source>
        <dbReference type="EMBL" id="MDI3404163.1"/>
    </source>
</evidence>
<accession>A0ABT6S7S7</accession>
<evidence type="ECO:0000259" key="3">
    <source>
        <dbReference type="Pfam" id="PF03713"/>
    </source>
</evidence>
<dbReference type="PANTHER" id="PTHR36933">
    <property type="entry name" value="SLL0788 PROTEIN"/>
    <property type="match status" value="1"/>
</dbReference>
<proteinExistence type="predicted"/>
<evidence type="ECO:0000313" key="5">
    <source>
        <dbReference type="Proteomes" id="UP001223978"/>
    </source>
</evidence>
<dbReference type="EMBL" id="JASCIQ010000008">
    <property type="protein sequence ID" value="MDI3404163.1"/>
    <property type="molecule type" value="Genomic_DNA"/>
</dbReference>
<dbReference type="InterPro" id="IPR012347">
    <property type="entry name" value="Ferritin-like"/>
</dbReference>
<reference evidence="4 5" key="1">
    <citation type="submission" date="2023-05" db="EMBL/GenBank/DDBJ databases">
        <title>Draft genome sequence of Streptomyces sp. B-S-A6 isolated from a cave soil in Thailand.</title>
        <authorList>
            <person name="Chamroensaksri N."/>
            <person name="Muangham S."/>
        </authorList>
    </citation>
    <scope>NUCLEOTIDE SEQUENCE [LARGE SCALE GENOMIC DNA]</scope>
    <source>
        <strain evidence="4 5">B-S-A6</strain>
    </source>
</reference>
<evidence type="ECO:0000256" key="2">
    <source>
        <dbReference type="SAM" id="SignalP"/>
    </source>
</evidence>
<keyword evidence="2" id="KW-0732">Signal</keyword>
<evidence type="ECO:0000256" key="1">
    <source>
        <dbReference type="SAM" id="MobiDB-lite"/>
    </source>
</evidence>
<dbReference type="PANTHER" id="PTHR36933:SF1">
    <property type="entry name" value="SLL0788 PROTEIN"/>
    <property type="match status" value="1"/>
</dbReference>
<dbReference type="PROSITE" id="PS51257">
    <property type="entry name" value="PROKAR_LIPOPROTEIN"/>
    <property type="match status" value="1"/>
</dbReference>
<keyword evidence="5" id="KW-1185">Reference proteome</keyword>
<organism evidence="4 5">
    <name type="scientific">Streptomyces cavernicola</name>
    <dbReference type="NCBI Taxonomy" id="3043613"/>
    <lineage>
        <taxon>Bacteria</taxon>
        <taxon>Bacillati</taxon>
        <taxon>Actinomycetota</taxon>
        <taxon>Actinomycetes</taxon>
        <taxon>Kitasatosporales</taxon>
        <taxon>Streptomycetaceae</taxon>
        <taxon>Streptomyces</taxon>
    </lineage>
</organism>
<name>A0ABT6S7S7_9ACTN</name>
<dbReference type="InterPro" id="IPR005183">
    <property type="entry name" value="DUF305_CopM-like"/>
</dbReference>
<dbReference type="RefSeq" id="WP_282542116.1">
    <property type="nucleotide sequence ID" value="NZ_JASCIQ010000008.1"/>
</dbReference>
<feature type="region of interest" description="Disordered" evidence="1">
    <location>
        <begin position="40"/>
        <end position="65"/>
    </location>
</feature>
<protein>
    <submittedName>
        <fullName evidence="4">DUF305 domain-containing protein</fullName>
    </submittedName>
</protein>
<dbReference type="Gene3D" id="1.20.1260.10">
    <property type="match status" value="1"/>
</dbReference>
<dbReference type="Proteomes" id="UP001223978">
    <property type="component" value="Unassembled WGS sequence"/>
</dbReference>